<name>A0A6J4LI39_9ACTN</name>
<evidence type="ECO:0000313" key="1">
    <source>
        <dbReference type="EMBL" id="CAA9329415.1"/>
    </source>
</evidence>
<proteinExistence type="predicted"/>
<reference evidence="1" key="1">
    <citation type="submission" date="2020-02" db="EMBL/GenBank/DDBJ databases">
        <authorList>
            <person name="Meier V. D."/>
        </authorList>
    </citation>
    <scope>NUCLEOTIDE SEQUENCE</scope>
    <source>
        <strain evidence="1">AVDCRST_MAG46</strain>
    </source>
</reference>
<organism evidence="1">
    <name type="scientific">uncultured Nocardioidaceae bacterium</name>
    <dbReference type="NCBI Taxonomy" id="253824"/>
    <lineage>
        <taxon>Bacteria</taxon>
        <taxon>Bacillati</taxon>
        <taxon>Actinomycetota</taxon>
        <taxon>Actinomycetes</taxon>
        <taxon>Propionibacteriales</taxon>
        <taxon>Nocardioidaceae</taxon>
        <taxon>environmental samples</taxon>
    </lineage>
</organism>
<dbReference type="Pfam" id="PF09438">
    <property type="entry name" value="DUF2017"/>
    <property type="match status" value="1"/>
</dbReference>
<gene>
    <name evidence="1" type="ORF">AVDCRST_MAG46-1336</name>
</gene>
<dbReference type="InterPro" id="IPR018561">
    <property type="entry name" value="AosR"/>
</dbReference>
<accession>A0A6J4LI39</accession>
<sequence length="191" mass="21051">MKRFKGRRGGRATAVLEQGEARLLAGLVGQVAELLAEGTPATERSAQDPLEEMLDFDGPVHAPDDPVLQRLLPDAYRDDEAAAADFRRYTERGLRDSKIANARSVIGSLIDGGMADEESVDQQVEVDLDPAQVQAWLRTLTDVRLALATRLGIEDDEHVWDENSDDPVAVMHDVYDWLGFVQETLILAIDA</sequence>
<dbReference type="EMBL" id="CADCUD010000086">
    <property type="protein sequence ID" value="CAA9329415.1"/>
    <property type="molecule type" value="Genomic_DNA"/>
</dbReference>
<protein>
    <submittedName>
        <fullName evidence="1">DUF2017 domain-containing protein</fullName>
    </submittedName>
</protein>
<dbReference type="AlphaFoldDB" id="A0A6J4LI39"/>